<dbReference type="STRING" id="36842.SAMN02194393_03934"/>
<organism evidence="2 3">
    <name type="scientific">Maledivibacter halophilus</name>
    <dbReference type="NCBI Taxonomy" id="36842"/>
    <lineage>
        <taxon>Bacteria</taxon>
        <taxon>Bacillati</taxon>
        <taxon>Bacillota</taxon>
        <taxon>Clostridia</taxon>
        <taxon>Peptostreptococcales</taxon>
        <taxon>Caminicellaceae</taxon>
        <taxon>Maledivibacter</taxon>
    </lineage>
</organism>
<keyword evidence="3" id="KW-1185">Reference proteome</keyword>
<gene>
    <name evidence="2" type="ORF">SAMN02194393_03934</name>
</gene>
<evidence type="ECO:0000313" key="2">
    <source>
        <dbReference type="EMBL" id="SKC83531.1"/>
    </source>
</evidence>
<protein>
    <submittedName>
        <fullName evidence="2">Uncharacterized membrane protein</fullName>
    </submittedName>
</protein>
<dbReference type="PANTHER" id="PTHR37947">
    <property type="entry name" value="BLL2462 PROTEIN"/>
    <property type="match status" value="1"/>
</dbReference>
<dbReference type="Gene3D" id="3.40.50.880">
    <property type="match status" value="1"/>
</dbReference>
<dbReference type="RefSeq" id="WP_079493980.1">
    <property type="nucleotide sequence ID" value="NZ_FUZT01000010.1"/>
</dbReference>
<dbReference type="Proteomes" id="UP000190285">
    <property type="component" value="Unassembled WGS sequence"/>
</dbReference>
<proteinExistence type="predicted"/>
<dbReference type="InterPro" id="IPR010768">
    <property type="entry name" value="GATase1-like"/>
</dbReference>
<sequence length="247" mass="28129">MTKKVLIAGESWVSYTTHIKGFDTFYTSTYEEGVKWLKEALEQGGYDVTFLPNHLAPEKFPFTLEEIKEYDAVILSDIGSNTLLLPHATFTKSEKRPNRCELIKEYVAQGGGFCMIGGYMSFTGIDAKTRYGETAIADILPVKMLEKDDRVESPEGIVPEIIKEHEILSDIPKQWPFFLGYNKTMEIPEGTVLARINNDPFIAIREYGDGKTAAFTSDCAPHWGPQEFVNWKYYNSLWTNLLNWLTN</sequence>
<name>A0A1T5M5M0_9FIRM</name>
<feature type="domain" description="Putative glutamine amidotransferase" evidence="1">
    <location>
        <begin position="4"/>
        <end position="246"/>
    </location>
</feature>
<reference evidence="2 3" key="1">
    <citation type="submission" date="2017-02" db="EMBL/GenBank/DDBJ databases">
        <authorList>
            <person name="Peterson S.W."/>
        </authorList>
    </citation>
    <scope>NUCLEOTIDE SEQUENCE [LARGE SCALE GENOMIC DNA]</scope>
    <source>
        <strain evidence="2 3">M1</strain>
    </source>
</reference>
<dbReference type="CDD" id="cd03143">
    <property type="entry name" value="A4_beta-galactosidase_middle_domain"/>
    <property type="match status" value="1"/>
</dbReference>
<dbReference type="AlphaFoldDB" id="A0A1T5M5M0"/>
<evidence type="ECO:0000259" key="1">
    <source>
        <dbReference type="Pfam" id="PF07090"/>
    </source>
</evidence>
<dbReference type="PIRSF" id="PIRSF034405">
    <property type="entry name" value="UCP034405"/>
    <property type="match status" value="1"/>
</dbReference>
<dbReference type="Pfam" id="PF07090">
    <property type="entry name" value="GATase1_like"/>
    <property type="match status" value="1"/>
</dbReference>
<dbReference type="PANTHER" id="PTHR37947:SF1">
    <property type="entry name" value="BLL2462 PROTEIN"/>
    <property type="match status" value="1"/>
</dbReference>
<evidence type="ECO:0000313" key="3">
    <source>
        <dbReference type="Proteomes" id="UP000190285"/>
    </source>
</evidence>
<dbReference type="InterPro" id="IPR017027">
    <property type="entry name" value="STM3548-like"/>
</dbReference>
<dbReference type="EMBL" id="FUZT01000010">
    <property type="protein sequence ID" value="SKC83531.1"/>
    <property type="molecule type" value="Genomic_DNA"/>
</dbReference>
<dbReference type="SUPFAM" id="SSF52317">
    <property type="entry name" value="Class I glutamine amidotransferase-like"/>
    <property type="match status" value="1"/>
</dbReference>
<accession>A0A1T5M5M0</accession>
<dbReference type="InterPro" id="IPR029062">
    <property type="entry name" value="Class_I_gatase-like"/>
</dbReference>
<dbReference type="OrthoDB" id="9781333at2"/>